<proteinExistence type="predicted"/>
<feature type="domain" description="Alkaline proteinase inhibitor/ Outer membrane lipoprotein Omp19" evidence="3">
    <location>
        <begin position="15"/>
        <end position="108"/>
    </location>
</feature>
<dbReference type="Pfam" id="PF02974">
    <property type="entry name" value="Inh"/>
    <property type="match status" value="1"/>
</dbReference>
<sequence>METSRATVRSLRMAEPAEVAGRWNVSVRGRQCTVRLGTGRVEDANAYGIDEGAACLGDMLGKAVAGWRPAPDGIELAGLDRLTIVLFADQGDGSGRADVDGQPATLARAAG</sequence>
<keyword evidence="5" id="KW-1185">Reference proteome</keyword>
<dbReference type="EMBL" id="JACIEV010000002">
    <property type="protein sequence ID" value="MBB4152807.1"/>
    <property type="molecule type" value="Genomic_DNA"/>
</dbReference>
<accession>A0A840FBA5</accession>
<evidence type="ECO:0000313" key="5">
    <source>
        <dbReference type="Proteomes" id="UP000529795"/>
    </source>
</evidence>
<dbReference type="Gene3D" id="2.40.128.10">
    <property type="match status" value="1"/>
</dbReference>
<protein>
    <recommendedName>
        <fullName evidence="3">Alkaline proteinase inhibitor/ Outer membrane lipoprotein Omp19 domain-containing protein</fullName>
    </recommendedName>
</protein>
<keyword evidence="1" id="KW-0732">Signal</keyword>
<evidence type="ECO:0000313" key="4">
    <source>
        <dbReference type="EMBL" id="MBB4152807.1"/>
    </source>
</evidence>
<feature type="region of interest" description="Disordered" evidence="2">
    <location>
        <begin position="91"/>
        <end position="111"/>
    </location>
</feature>
<name>A0A840FBA5_9SPHN</name>
<gene>
    <name evidence="4" type="ORF">GGQ80_000695</name>
</gene>
<dbReference type="RefSeq" id="WP_183982515.1">
    <property type="nucleotide sequence ID" value="NZ_JACIEV010000002.1"/>
</dbReference>
<dbReference type="InterPro" id="IPR016085">
    <property type="entry name" value="Protease_inh_B-barrel_dom"/>
</dbReference>
<evidence type="ECO:0000256" key="1">
    <source>
        <dbReference type="ARBA" id="ARBA00022729"/>
    </source>
</evidence>
<organism evidence="4 5">
    <name type="scientific">Sphingomonas jinjuensis</name>
    <dbReference type="NCBI Taxonomy" id="535907"/>
    <lineage>
        <taxon>Bacteria</taxon>
        <taxon>Pseudomonadati</taxon>
        <taxon>Pseudomonadota</taxon>
        <taxon>Alphaproteobacteria</taxon>
        <taxon>Sphingomonadales</taxon>
        <taxon>Sphingomonadaceae</taxon>
        <taxon>Sphingomonas</taxon>
    </lineage>
</organism>
<evidence type="ECO:0000259" key="3">
    <source>
        <dbReference type="Pfam" id="PF02974"/>
    </source>
</evidence>
<evidence type="ECO:0000256" key="2">
    <source>
        <dbReference type="SAM" id="MobiDB-lite"/>
    </source>
</evidence>
<dbReference type="AlphaFoldDB" id="A0A840FBA5"/>
<dbReference type="Proteomes" id="UP000529795">
    <property type="component" value="Unassembled WGS sequence"/>
</dbReference>
<dbReference type="SUPFAM" id="SSF50882">
    <property type="entry name" value="beta-Barrel protease inhibitors"/>
    <property type="match status" value="1"/>
</dbReference>
<dbReference type="GO" id="GO:0004866">
    <property type="term" value="F:endopeptidase inhibitor activity"/>
    <property type="evidence" value="ECO:0007669"/>
    <property type="project" value="InterPro"/>
</dbReference>
<comment type="caution">
    <text evidence="4">The sequence shown here is derived from an EMBL/GenBank/DDBJ whole genome shotgun (WGS) entry which is preliminary data.</text>
</comment>
<reference evidence="4 5" key="1">
    <citation type="submission" date="2020-08" db="EMBL/GenBank/DDBJ databases">
        <title>Genomic Encyclopedia of Type Strains, Phase IV (KMG-IV): sequencing the most valuable type-strain genomes for metagenomic binning, comparative biology and taxonomic classification.</title>
        <authorList>
            <person name="Goeker M."/>
        </authorList>
    </citation>
    <scope>NUCLEOTIDE SEQUENCE [LARGE SCALE GENOMIC DNA]</scope>
    <source>
        <strain evidence="4 5">YC6723</strain>
    </source>
</reference>
<dbReference type="InterPro" id="IPR021140">
    <property type="entry name" value="Inh/Omp19"/>
</dbReference>